<keyword evidence="5" id="KW-0680">Restriction system</keyword>
<dbReference type="Gene3D" id="3.40.50.150">
    <property type="entry name" value="Vaccinia Virus protein VP39"/>
    <property type="match status" value="1"/>
</dbReference>
<comment type="similarity">
    <text evidence="6">Belongs to the class I-like SAM-binding methyltransferase superfamily. C5-methyltransferase family.</text>
</comment>
<dbReference type="GO" id="GO:0032259">
    <property type="term" value="P:methylation"/>
    <property type="evidence" value="ECO:0007669"/>
    <property type="project" value="UniProtKB-KW"/>
</dbReference>
<evidence type="ECO:0000313" key="8">
    <source>
        <dbReference type="Proteomes" id="UP001596413"/>
    </source>
</evidence>
<dbReference type="EMBL" id="JBHSZO010000015">
    <property type="protein sequence ID" value="MFC7218859.1"/>
    <property type="molecule type" value="Genomic_DNA"/>
</dbReference>
<evidence type="ECO:0000256" key="1">
    <source>
        <dbReference type="ARBA" id="ARBA00011975"/>
    </source>
</evidence>
<keyword evidence="2 6" id="KW-0489">Methyltransferase</keyword>
<keyword evidence="8" id="KW-1185">Reference proteome</keyword>
<dbReference type="InterPro" id="IPR001525">
    <property type="entry name" value="C5_MeTfrase"/>
</dbReference>
<dbReference type="Pfam" id="PF00145">
    <property type="entry name" value="DNA_methylase"/>
    <property type="match status" value="3"/>
</dbReference>
<evidence type="ECO:0000256" key="4">
    <source>
        <dbReference type="ARBA" id="ARBA00022691"/>
    </source>
</evidence>
<keyword evidence="3 6" id="KW-0808">Transferase</keyword>
<dbReference type="PRINTS" id="PR00105">
    <property type="entry name" value="C5METTRFRASE"/>
</dbReference>
<dbReference type="InterPro" id="IPR018117">
    <property type="entry name" value="C5_DNA_meth_AS"/>
</dbReference>
<evidence type="ECO:0000256" key="6">
    <source>
        <dbReference type="PROSITE-ProRule" id="PRU01016"/>
    </source>
</evidence>
<dbReference type="GO" id="GO:0003886">
    <property type="term" value="F:DNA (cytosine-5-)-methyltransferase activity"/>
    <property type="evidence" value="ECO:0007669"/>
    <property type="project" value="UniProtKB-EC"/>
</dbReference>
<name>A0ABW2GDJ7_9ACTN</name>
<reference evidence="8" key="1">
    <citation type="journal article" date="2019" name="Int. J. Syst. Evol. Microbiol.">
        <title>The Global Catalogue of Microorganisms (GCM) 10K type strain sequencing project: providing services to taxonomists for standard genome sequencing and annotation.</title>
        <authorList>
            <consortium name="The Broad Institute Genomics Platform"/>
            <consortium name="The Broad Institute Genome Sequencing Center for Infectious Disease"/>
            <person name="Wu L."/>
            <person name="Ma J."/>
        </authorList>
    </citation>
    <scope>NUCLEOTIDE SEQUENCE [LARGE SCALE GENOMIC DNA]</scope>
    <source>
        <strain evidence="8">CGMCC 1.13681</strain>
    </source>
</reference>
<feature type="active site" evidence="6">
    <location>
        <position position="81"/>
    </location>
</feature>
<accession>A0ABW2GDJ7</accession>
<sequence length="348" mass="37702">MGDFEIIDLFAGPGGLDMGAHSLGIPVTGIEFDAHACATRRAFAKTVGDEGPYMRTEEADVRDCHPEKYGSANVLTAGPPCQTFSVAGTGTGRKNLDMVLGFLHRMGDGEDVTAELENLEDPRTGLVLEPLKWVLARHDSNPFDVIVMEQVPAVLPVWHAVARVLRDRGYAAEAGVLHTEEYGVPQTRKRALLIARREGPVTFPALTHQRYKKGHAPVEDHPEGRLPWASMDSVLKRGAFTVVSNYGTGGDPKKRGRRTQADPAFTVTGKIGRNRLVSPDGRDLGRFTASEAGLLQTFPRDYPWQGIDNDVQQQIGNAIPPLLAAHILTAALGLPSRPAGQVLGYDGF</sequence>
<dbReference type="RefSeq" id="WP_386414330.1">
    <property type="nucleotide sequence ID" value="NZ_JBHSZO010000015.1"/>
</dbReference>
<evidence type="ECO:0000256" key="5">
    <source>
        <dbReference type="ARBA" id="ARBA00022747"/>
    </source>
</evidence>
<evidence type="ECO:0000313" key="7">
    <source>
        <dbReference type="EMBL" id="MFC7218859.1"/>
    </source>
</evidence>
<dbReference type="EC" id="2.1.1.37" evidence="1"/>
<dbReference type="PROSITE" id="PS00094">
    <property type="entry name" value="C5_MTASE_1"/>
    <property type="match status" value="1"/>
</dbReference>
<dbReference type="InterPro" id="IPR050390">
    <property type="entry name" value="C5-Methyltransferase"/>
</dbReference>
<dbReference type="PANTHER" id="PTHR10629:SF52">
    <property type="entry name" value="DNA (CYTOSINE-5)-METHYLTRANSFERASE 1"/>
    <property type="match status" value="1"/>
</dbReference>
<dbReference type="Proteomes" id="UP001596413">
    <property type="component" value="Unassembled WGS sequence"/>
</dbReference>
<comment type="caution">
    <text evidence="7">The sequence shown here is derived from an EMBL/GenBank/DDBJ whole genome shotgun (WGS) entry which is preliminary data.</text>
</comment>
<evidence type="ECO:0000256" key="2">
    <source>
        <dbReference type="ARBA" id="ARBA00022603"/>
    </source>
</evidence>
<keyword evidence="4 6" id="KW-0949">S-adenosyl-L-methionine</keyword>
<organism evidence="7 8">
    <name type="scientific">Streptomyces polyrhachis</name>
    <dbReference type="NCBI Taxonomy" id="1282885"/>
    <lineage>
        <taxon>Bacteria</taxon>
        <taxon>Bacillati</taxon>
        <taxon>Actinomycetota</taxon>
        <taxon>Actinomycetes</taxon>
        <taxon>Kitasatosporales</taxon>
        <taxon>Streptomycetaceae</taxon>
        <taxon>Streptomyces</taxon>
    </lineage>
</organism>
<gene>
    <name evidence="7" type="ORF">ACFQLX_11875</name>
</gene>
<proteinExistence type="inferred from homology"/>
<evidence type="ECO:0000256" key="3">
    <source>
        <dbReference type="ARBA" id="ARBA00022679"/>
    </source>
</evidence>
<dbReference type="Gene3D" id="3.90.120.10">
    <property type="entry name" value="DNA Methylase, subunit A, domain 2"/>
    <property type="match status" value="1"/>
</dbReference>
<protein>
    <recommendedName>
        <fullName evidence="1">DNA (cytosine-5-)-methyltransferase</fullName>
        <ecNumber evidence="1">2.1.1.37</ecNumber>
    </recommendedName>
</protein>
<dbReference type="PROSITE" id="PS51679">
    <property type="entry name" value="SAM_MT_C5"/>
    <property type="match status" value="1"/>
</dbReference>
<dbReference type="SUPFAM" id="SSF53335">
    <property type="entry name" value="S-adenosyl-L-methionine-dependent methyltransferases"/>
    <property type="match status" value="1"/>
</dbReference>
<dbReference type="InterPro" id="IPR029063">
    <property type="entry name" value="SAM-dependent_MTases_sf"/>
</dbReference>
<dbReference type="PANTHER" id="PTHR10629">
    <property type="entry name" value="CYTOSINE-SPECIFIC METHYLTRANSFERASE"/>
    <property type="match status" value="1"/>
</dbReference>